<sequence length="606" mass="67376">MMLQMFTSASALALAKLIWDLRSFLLVLDSENLSYIAQAQKKSISDLLSKLQSNETPVEDAEYMVMSCPSSSPSNELPDTPATDASQSSKLDSKARDWIDSPSVPPHPPGGLGNDDDEDTYEEAEPYVAAGTGAGTGAGADRDSDSSHYESYGEDEEPLQDRAHYVRWSASQPCLRPVPEARLCGYLWRRRWLGQWTKQLFIVRQDALLCYKCAQDLLPQLELSLRGCRLSYKSKSNRRIQHQLKLVPLGSETLVLGYNSFQQAEEWRKVMEEAAAEGEPAVPPSCRSRAVQTEEEKALFDCSLHQDKAGLLNVLMNCQWQSLACRVEAGVLNMFAEGEEEEEEQRQQSPQYTVQLRGCEVRAGPDTERSHRITLSMLGDQVAVLEVRPATAPSTARVPASGVTRALVLQVGSSEEKERWVKLLHEGAAHHRHHDNRPQEDAGAGVLSGLQTWRFPTDDAFRGGGAIYSNTAALQHALHSSEDTARYSVSSREFVTYSNSVFTSYNKRPVEVERAVQKLELTRKEPVPRRAGSEINLASAGKQNKRTLFRQSLAVCTERAQTGFLNPLLRRTASAKTSLGRAPSAPFIQHGKVFQRRKEWETKAAA</sequence>
<dbReference type="PANTHER" id="PTHR14338">
    <property type="entry name" value="ACTIN FILAMENT-ASSOCIATED PROTEIN 1 FAMILY MEMBER"/>
    <property type="match status" value="1"/>
</dbReference>
<dbReference type="Proteomes" id="UP000515150">
    <property type="component" value="Chromosome 9"/>
</dbReference>
<feature type="compositionally biased region" description="Acidic residues" evidence="5">
    <location>
        <begin position="114"/>
        <end position="125"/>
    </location>
</feature>
<organism evidence="8 9">
    <name type="scientific">Betta splendens</name>
    <name type="common">Siamese fighting fish</name>
    <dbReference type="NCBI Taxonomy" id="158456"/>
    <lineage>
        <taxon>Eukaryota</taxon>
        <taxon>Metazoa</taxon>
        <taxon>Chordata</taxon>
        <taxon>Craniata</taxon>
        <taxon>Vertebrata</taxon>
        <taxon>Euteleostomi</taxon>
        <taxon>Actinopterygii</taxon>
        <taxon>Neopterygii</taxon>
        <taxon>Teleostei</taxon>
        <taxon>Neoteleostei</taxon>
        <taxon>Acanthomorphata</taxon>
        <taxon>Anabantaria</taxon>
        <taxon>Anabantiformes</taxon>
        <taxon>Anabantoidei</taxon>
        <taxon>Osphronemidae</taxon>
        <taxon>Betta</taxon>
    </lineage>
</organism>
<keyword evidence="2" id="KW-0963">Cytoplasm</keyword>
<feature type="domain" description="PH" evidence="7">
    <location>
        <begin position="305"/>
        <end position="429"/>
    </location>
</feature>
<dbReference type="GO" id="GO:0005829">
    <property type="term" value="C:cytosol"/>
    <property type="evidence" value="ECO:0007669"/>
    <property type="project" value="TreeGrafter"/>
</dbReference>
<evidence type="ECO:0000256" key="2">
    <source>
        <dbReference type="ARBA" id="ARBA00022490"/>
    </source>
</evidence>
<evidence type="ECO:0000313" key="9">
    <source>
        <dbReference type="RefSeq" id="XP_029016975.1"/>
    </source>
</evidence>
<keyword evidence="3" id="KW-0677">Repeat</keyword>
<dbReference type="PROSITE" id="PS50003">
    <property type="entry name" value="PH_DOMAIN"/>
    <property type="match status" value="2"/>
</dbReference>
<feature type="signal peptide" evidence="6">
    <location>
        <begin position="1"/>
        <end position="15"/>
    </location>
</feature>
<dbReference type="PANTHER" id="PTHR14338:SF9">
    <property type="entry name" value="ACTIN FILAMENT-ASSOCIATED PROTEIN 1-LIKE 2"/>
    <property type="match status" value="1"/>
</dbReference>
<keyword evidence="8" id="KW-1185">Reference proteome</keyword>
<accession>A0A6P7NFR9</accession>
<feature type="domain" description="PH" evidence="7">
    <location>
        <begin position="180"/>
        <end position="276"/>
    </location>
</feature>
<dbReference type="OrthoDB" id="8904770at2759"/>
<name>A0A6P7NFR9_BETSP</name>
<dbReference type="InterPro" id="IPR030113">
    <property type="entry name" value="AFAP"/>
</dbReference>
<evidence type="ECO:0000313" key="8">
    <source>
        <dbReference type="Proteomes" id="UP000515150"/>
    </source>
</evidence>
<feature type="chain" id="PRO_5027635899" evidence="6">
    <location>
        <begin position="16"/>
        <end position="606"/>
    </location>
</feature>
<evidence type="ECO:0000256" key="5">
    <source>
        <dbReference type="SAM" id="MobiDB-lite"/>
    </source>
</evidence>
<comment type="subcellular location">
    <subcellularLocation>
        <location evidence="1">Cytoplasm</location>
    </subcellularLocation>
</comment>
<dbReference type="Pfam" id="PF00169">
    <property type="entry name" value="PH"/>
    <property type="match status" value="1"/>
</dbReference>
<evidence type="ECO:0000256" key="6">
    <source>
        <dbReference type="SAM" id="SignalP"/>
    </source>
</evidence>
<keyword evidence="4" id="KW-0175">Coiled coil</keyword>
<dbReference type="GeneID" id="114861671"/>
<dbReference type="SUPFAM" id="SSF50729">
    <property type="entry name" value="PH domain-like"/>
    <property type="match status" value="2"/>
</dbReference>
<dbReference type="SMART" id="SM00233">
    <property type="entry name" value="PH"/>
    <property type="match status" value="2"/>
</dbReference>
<dbReference type="RefSeq" id="XP_029016975.1">
    <property type="nucleotide sequence ID" value="XM_029161142.3"/>
</dbReference>
<dbReference type="InParanoid" id="A0A6P7NFR9"/>
<evidence type="ECO:0000256" key="3">
    <source>
        <dbReference type="ARBA" id="ARBA00022737"/>
    </source>
</evidence>
<dbReference type="InterPro" id="IPR011993">
    <property type="entry name" value="PH-like_dom_sf"/>
</dbReference>
<evidence type="ECO:0000256" key="4">
    <source>
        <dbReference type="ARBA" id="ARBA00023054"/>
    </source>
</evidence>
<evidence type="ECO:0000256" key="1">
    <source>
        <dbReference type="ARBA" id="ARBA00004496"/>
    </source>
</evidence>
<proteinExistence type="predicted"/>
<reference evidence="9" key="1">
    <citation type="submission" date="2025-08" db="UniProtKB">
        <authorList>
            <consortium name="RefSeq"/>
        </authorList>
    </citation>
    <scope>IDENTIFICATION</scope>
</reference>
<keyword evidence="6" id="KW-0732">Signal</keyword>
<dbReference type="KEGG" id="bspl:114861671"/>
<dbReference type="AlphaFoldDB" id="A0A6P7NFR9"/>
<protein>
    <submittedName>
        <fullName evidence="9">Actin filament-associated protein 1-like 2 isoform X1</fullName>
    </submittedName>
</protein>
<feature type="region of interest" description="Disordered" evidence="5">
    <location>
        <begin position="66"/>
        <end position="158"/>
    </location>
</feature>
<feature type="compositionally biased region" description="Polar residues" evidence="5">
    <location>
        <begin position="68"/>
        <end position="90"/>
    </location>
</feature>
<dbReference type="Gene3D" id="2.30.29.30">
    <property type="entry name" value="Pleckstrin-homology domain (PH domain)/Phosphotyrosine-binding domain (PTB)"/>
    <property type="match status" value="2"/>
</dbReference>
<dbReference type="InterPro" id="IPR001849">
    <property type="entry name" value="PH_domain"/>
</dbReference>
<evidence type="ECO:0000259" key="7">
    <source>
        <dbReference type="PROSITE" id="PS50003"/>
    </source>
</evidence>
<gene>
    <name evidence="9" type="primary">si:dkey-220o5.5</name>
</gene>
<dbReference type="GO" id="GO:0017124">
    <property type="term" value="F:SH3 domain binding"/>
    <property type="evidence" value="ECO:0007669"/>
    <property type="project" value="TreeGrafter"/>
</dbReference>